<sequence>MQNIELKQFDAAVYYSGKSSEGDEVHRAETDSPGTSTTAEEAGADGPNTECDQLLGDSGARQNAMGIRVIEAPSESTVEFRHISDGIRQTAFIASAISEIAHNSESTEDLSMAGNRVYNSVIKNFQLHLDDSSSKASAYFGFLDFEYPGDGDKKGNDDDKNANDDETNDRLSSMDDTGNEQSLIHRYKLITGNGNKTDKSLWDLEPNHTHFHFFDDETNNVENVLLKRHEIEHDLSTSKILRSPVVGYQPESNIYDNNIPVVMLLLGGDFMTLAAICKGLKNGTPVVVVRVRILTSITISYKN</sequence>
<evidence type="ECO:0000256" key="1">
    <source>
        <dbReference type="SAM" id="MobiDB-lite"/>
    </source>
</evidence>
<protein>
    <submittedName>
        <fullName evidence="2">Uncharacterized protein</fullName>
    </submittedName>
</protein>
<feature type="compositionally biased region" description="Basic and acidic residues" evidence="1">
    <location>
        <begin position="150"/>
        <end position="173"/>
    </location>
</feature>
<reference evidence="2" key="1">
    <citation type="submission" date="2021-02" db="EMBL/GenBank/DDBJ databases">
        <authorList>
            <person name="Nowell W R."/>
        </authorList>
    </citation>
    <scope>NUCLEOTIDE SEQUENCE</scope>
</reference>
<accession>A0A815DRX8</accession>
<evidence type="ECO:0000313" key="3">
    <source>
        <dbReference type="EMBL" id="CAF3856260.1"/>
    </source>
</evidence>
<dbReference type="AlphaFoldDB" id="A0A815DRX8"/>
<proteinExistence type="predicted"/>
<organism evidence="2 4">
    <name type="scientific">Adineta steineri</name>
    <dbReference type="NCBI Taxonomy" id="433720"/>
    <lineage>
        <taxon>Eukaryota</taxon>
        <taxon>Metazoa</taxon>
        <taxon>Spiralia</taxon>
        <taxon>Gnathifera</taxon>
        <taxon>Rotifera</taxon>
        <taxon>Eurotatoria</taxon>
        <taxon>Bdelloidea</taxon>
        <taxon>Adinetida</taxon>
        <taxon>Adinetidae</taxon>
        <taxon>Adineta</taxon>
    </lineage>
</organism>
<dbReference type="Proteomes" id="UP000663844">
    <property type="component" value="Unassembled WGS sequence"/>
</dbReference>
<evidence type="ECO:0000313" key="2">
    <source>
        <dbReference type="EMBL" id="CAF1304850.1"/>
    </source>
</evidence>
<feature type="compositionally biased region" description="Basic and acidic residues" evidence="1">
    <location>
        <begin position="20"/>
        <end position="30"/>
    </location>
</feature>
<name>A0A815DRX8_9BILA</name>
<gene>
    <name evidence="2" type="ORF">JYZ213_LOCUS32522</name>
    <name evidence="3" type="ORF">OXD698_LOCUS21552</name>
</gene>
<comment type="caution">
    <text evidence="2">The sequence shown here is derived from an EMBL/GenBank/DDBJ whole genome shotgun (WGS) entry which is preliminary data.</text>
</comment>
<evidence type="ECO:0000313" key="4">
    <source>
        <dbReference type="Proteomes" id="UP000663845"/>
    </source>
</evidence>
<dbReference type="Proteomes" id="UP000663845">
    <property type="component" value="Unassembled WGS sequence"/>
</dbReference>
<dbReference type="EMBL" id="CAJOAZ010001780">
    <property type="protein sequence ID" value="CAF3856260.1"/>
    <property type="molecule type" value="Genomic_DNA"/>
</dbReference>
<feature type="region of interest" description="Disordered" evidence="1">
    <location>
        <begin position="18"/>
        <end position="56"/>
    </location>
</feature>
<feature type="region of interest" description="Disordered" evidence="1">
    <location>
        <begin position="150"/>
        <end position="178"/>
    </location>
</feature>
<dbReference type="EMBL" id="CAJNOG010000582">
    <property type="protein sequence ID" value="CAF1304850.1"/>
    <property type="molecule type" value="Genomic_DNA"/>
</dbReference>